<dbReference type="RefSeq" id="WP_075276589.1">
    <property type="nucleotide sequence ID" value="NZ_CP016908.1"/>
</dbReference>
<comment type="subunit">
    <text evidence="6">Homodimer.</text>
</comment>
<dbReference type="InterPro" id="IPR029061">
    <property type="entry name" value="THDP-binding"/>
</dbReference>
<comment type="function">
    <text evidence="6">Catalyzes the thiamine diphosphate-dependent decarboxylation of 2-oxoglutarate and the subsequent addition of the resulting succinic semialdehyde-thiamine pyrophosphate anion to isochorismate to yield 2-succinyl-5-enolpyruvyl-6-hydroxy-3-cyclohexene-1-carboxylate (SEPHCHC).</text>
</comment>
<dbReference type="OrthoDB" id="9791859at2"/>
<name>A0A1L6MWK2_9BACT</name>
<dbReference type="PIRSF" id="PIRSF004983">
    <property type="entry name" value="MenD"/>
    <property type="match status" value="1"/>
</dbReference>
<dbReference type="SUPFAM" id="SSF52518">
    <property type="entry name" value="Thiamin diphosphate-binding fold (THDP-binding)"/>
    <property type="match status" value="2"/>
</dbReference>
<dbReference type="GO" id="GO:0030145">
    <property type="term" value="F:manganese ion binding"/>
    <property type="evidence" value="ECO:0007669"/>
    <property type="project" value="UniProtKB-UniRule"/>
</dbReference>
<reference evidence="9 10" key="1">
    <citation type="submission" date="2016-08" db="EMBL/GenBank/DDBJ databases">
        <title>Identification and validation of antigenic proteins from Pajaroellobacter abortibovis using de-novo genome sequence assembly and reverse vaccinology.</title>
        <authorList>
            <person name="Welly B.T."/>
            <person name="Miller M.R."/>
            <person name="Stott J.L."/>
            <person name="Blanchard M.T."/>
            <person name="Islas-Trejo A.D."/>
            <person name="O'Rourke S.M."/>
            <person name="Young A.E."/>
            <person name="Medrano J.F."/>
            <person name="Van Eenennaam A.L."/>
        </authorList>
    </citation>
    <scope>NUCLEOTIDE SEQUENCE [LARGE SCALE GENOMIC DNA]</scope>
    <source>
        <strain evidence="9 10">BTF92-0548A/99-0131</strain>
    </source>
</reference>
<dbReference type="InterPro" id="IPR004433">
    <property type="entry name" value="MenaQ_synth_MenD"/>
</dbReference>
<keyword evidence="1 6" id="KW-0808">Transferase</keyword>
<dbReference type="UniPathway" id="UPA01057">
    <property type="reaction ID" value="UER00164"/>
</dbReference>
<proteinExistence type="inferred from homology"/>
<dbReference type="Gene3D" id="3.40.50.1220">
    <property type="entry name" value="TPP-binding domain"/>
    <property type="match status" value="1"/>
</dbReference>
<evidence type="ECO:0000259" key="7">
    <source>
        <dbReference type="Pfam" id="PF02775"/>
    </source>
</evidence>
<comment type="similarity">
    <text evidence="6">Belongs to the TPP enzyme family. MenD subfamily.</text>
</comment>
<evidence type="ECO:0000256" key="2">
    <source>
        <dbReference type="ARBA" id="ARBA00022723"/>
    </source>
</evidence>
<dbReference type="PANTHER" id="PTHR42916">
    <property type="entry name" value="2-SUCCINYL-5-ENOLPYRUVYL-6-HYDROXY-3-CYCLOHEXENE-1-CARBOXYLATE SYNTHASE"/>
    <property type="match status" value="1"/>
</dbReference>
<evidence type="ECO:0000259" key="8">
    <source>
        <dbReference type="Pfam" id="PF02776"/>
    </source>
</evidence>
<dbReference type="EC" id="2.2.1.9" evidence="6"/>
<evidence type="ECO:0000313" key="10">
    <source>
        <dbReference type="Proteomes" id="UP000185544"/>
    </source>
</evidence>
<dbReference type="KEGG" id="pabo:BCY86_04020"/>
<gene>
    <name evidence="6" type="primary">menD</name>
    <name evidence="9" type="ORF">BCY86_04020</name>
</gene>
<dbReference type="Pfam" id="PF02776">
    <property type="entry name" value="TPP_enzyme_N"/>
    <property type="match status" value="1"/>
</dbReference>
<dbReference type="Pfam" id="PF02775">
    <property type="entry name" value="TPP_enzyme_C"/>
    <property type="match status" value="1"/>
</dbReference>
<dbReference type="Gene3D" id="3.40.50.970">
    <property type="match status" value="2"/>
</dbReference>
<dbReference type="GO" id="GO:0030976">
    <property type="term" value="F:thiamine pyrophosphate binding"/>
    <property type="evidence" value="ECO:0007669"/>
    <property type="project" value="UniProtKB-UniRule"/>
</dbReference>
<evidence type="ECO:0000313" key="9">
    <source>
        <dbReference type="EMBL" id="APR99939.1"/>
    </source>
</evidence>
<keyword evidence="2 6" id="KW-0479">Metal-binding</keyword>
<dbReference type="UniPathway" id="UPA00079"/>
<evidence type="ECO:0000256" key="3">
    <source>
        <dbReference type="ARBA" id="ARBA00022842"/>
    </source>
</evidence>
<accession>A0A1L6MWK2</accession>
<dbReference type="STRING" id="1882918.BCY86_04020"/>
<organism evidence="9 10">
    <name type="scientific">Pajaroellobacter abortibovis</name>
    <dbReference type="NCBI Taxonomy" id="1882918"/>
    <lineage>
        <taxon>Bacteria</taxon>
        <taxon>Pseudomonadati</taxon>
        <taxon>Myxococcota</taxon>
        <taxon>Polyangia</taxon>
        <taxon>Polyangiales</taxon>
        <taxon>Polyangiaceae</taxon>
    </lineage>
</organism>
<keyword evidence="4 6" id="KW-0786">Thiamine pyrophosphate</keyword>
<feature type="domain" description="Thiamine pyrophosphate enzyme TPP-binding" evidence="7">
    <location>
        <begin position="424"/>
        <end position="566"/>
    </location>
</feature>
<comment type="pathway">
    <text evidence="6">Quinol/quinone metabolism; 1,4-dihydroxy-2-naphthoate biosynthesis; 1,4-dihydroxy-2-naphthoate from chorismate: step 2/7.</text>
</comment>
<dbReference type="AlphaFoldDB" id="A0A1L6MWK2"/>
<dbReference type="GO" id="GO:0000287">
    <property type="term" value="F:magnesium ion binding"/>
    <property type="evidence" value="ECO:0007669"/>
    <property type="project" value="UniProtKB-UniRule"/>
</dbReference>
<dbReference type="EMBL" id="CP016908">
    <property type="protein sequence ID" value="APR99939.1"/>
    <property type="molecule type" value="Genomic_DNA"/>
</dbReference>
<evidence type="ECO:0000256" key="5">
    <source>
        <dbReference type="ARBA" id="ARBA00023211"/>
    </source>
</evidence>
<sequence>MTNLHTAWARLIIRSFADSGVRHVVISPGSRSTPLALAAAEEQEVQCHAVVDERTAGFFALGQGRWERNPTLLICTSGTAGAHYLPAIIEASQSYIPLVVMTADRPWEAYDAALSQTTDQVKLFGNHVRHYAEIGLPDPQEMAMLGAQRIAAQAVYRSQYPVPGVVHINARFRKPLEPIVMPAEEPWEETYRRIVGNGPSRFFIPQMSVHEEAIDQLTYACLRSHCGWIACGPSLHVEPQEKLCREVVKLAKALGFGVLAEIASGVRCGLDPAQVVAPSFFASLLRSCSWHRSLCPDLILEINAPLVSEEYHSWVRNHRWIDRYVVAPYGWNDSQGGARMLIHGPPSQVLSGIRRRLDPGDKRSVVSSLKQLQKADRYVESILEQEWQGGSLTEGMVAFSVMQALQQGDIMMIGNSNPIRLFDRYCPVKKKPIYVFHQRGVSGIDGLVAGAVGIQKVAKKRMVLVVGDLSFLHDLGGLVLCRQVEGPLVIVVIHNGGGRIFEQLPVARQPSLAPLLERYFVVFHHLTFKGIADMCGVYYVQVTERTQLADALTSGLNQKGCTVIEVKVPPHDSQRRWSALGAQVDEYLKRVSQ</sequence>
<comment type="cofactor">
    <cofactor evidence="6">
        <name>thiamine diphosphate</name>
        <dbReference type="ChEBI" id="CHEBI:58937"/>
    </cofactor>
    <text evidence="6">Binds 1 thiamine pyrophosphate per subunit.</text>
</comment>
<feature type="domain" description="Thiamine pyrophosphate enzyme N-terminal TPP-binding" evidence="8">
    <location>
        <begin position="9"/>
        <end position="122"/>
    </location>
</feature>
<dbReference type="InterPro" id="IPR012001">
    <property type="entry name" value="Thiamin_PyroP_enz_TPP-bd_dom"/>
</dbReference>
<comment type="cofactor">
    <cofactor evidence="6">
        <name>Mg(2+)</name>
        <dbReference type="ChEBI" id="CHEBI:18420"/>
    </cofactor>
    <cofactor evidence="6">
        <name>Mn(2+)</name>
        <dbReference type="ChEBI" id="CHEBI:29035"/>
    </cofactor>
</comment>
<keyword evidence="10" id="KW-1185">Reference proteome</keyword>
<evidence type="ECO:0000256" key="1">
    <source>
        <dbReference type="ARBA" id="ARBA00022679"/>
    </source>
</evidence>
<keyword evidence="3 6" id="KW-0460">Magnesium</keyword>
<dbReference type="NCBIfam" id="TIGR00173">
    <property type="entry name" value="menD"/>
    <property type="match status" value="1"/>
</dbReference>
<dbReference type="InterPro" id="IPR011766">
    <property type="entry name" value="TPP_enzyme_TPP-bd"/>
</dbReference>
<dbReference type="CDD" id="cd07037">
    <property type="entry name" value="TPP_PYR_MenD"/>
    <property type="match status" value="1"/>
</dbReference>
<dbReference type="CDD" id="cd02009">
    <property type="entry name" value="TPP_SHCHC_synthase"/>
    <property type="match status" value="1"/>
</dbReference>
<evidence type="ECO:0000256" key="6">
    <source>
        <dbReference type="HAMAP-Rule" id="MF_01659"/>
    </source>
</evidence>
<comment type="catalytic activity">
    <reaction evidence="6">
        <text>isochorismate + 2-oxoglutarate + H(+) = 5-enolpyruvoyl-6-hydroxy-2-succinyl-cyclohex-3-ene-1-carboxylate + CO2</text>
        <dbReference type="Rhea" id="RHEA:25593"/>
        <dbReference type="ChEBI" id="CHEBI:15378"/>
        <dbReference type="ChEBI" id="CHEBI:16526"/>
        <dbReference type="ChEBI" id="CHEBI:16810"/>
        <dbReference type="ChEBI" id="CHEBI:29780"/>
        <dbReference type="ChEBI" id="CHEBI:58818"/>
        <dbReference type="EC" id="2.2.1.9"/>
    </reaction>
</comment>
<protein>
    <recommendedName>
        <fullName evidence="6">2-succinyl-5-enolpyruvyl-6-hydroxy-3-cyclohexene-1-carboxylate synthase</fullName>
        <shortName evidence="6">SEPHCHC synthase</shortName>
        <ecNumber evidence="6">2.2.1.9</ecNumber>
    </recommendedName>
    <alternativeName>
        <fullName evidence="6">Menaquinone biosynthesis protein MenD</fullName>
    </alternativeName>
</protein>
<keyword evidence="5 6" id="KW-0464">Manganese</keyword>
<evidence type="ECO:0000256" key="4">
    <source>
        <dbReference type="ARBA" id="ARBA00023052"/>
    </source>
</evidence>
<comment type="pathway">
    <text evidence="6">Quinol/quinone metabolism; menaquinone biosynthesis.</text>
</comment>
<dbReference type="GO" id="GO:0009234">
    <property type="term" value="P:menaquinone biosynthetic process"/>
    <property type="evidence" value="ECO:0007669"/>
    <property type="project" value="UniProtKB-UniRule"/>
</dbReference>
<dbReference type="PANTHER" id="PTHR42916:SF1">
    <property type="entry name" value="PROTEIN PHYLLO, CHLOROPLASTIC"/>
    <property type="match status" value="1"/>
</dbReference>
<dbReference type="Proteomes" id="UP000185544">
    <property type="component" value="Chromosome"/>
</dbReference>
<keyword evidence="6" id="KW-0474">Menaquinone biosynthesis</keyword>
<dbReference type="HAMAP" id="MF_01659">
    <property type="entry name" value="MenD"/>
    <property type="match status" value="1"/>
</dbReference>
<dbReference type="GO" id="GO:0070204">
    <property type="term" value="F:2-succinyl-5-enolpyruvyl-6-hydroxy-3-cyclohexene-1-carboxylic-acid synthase activity"/>
    <property type="evidence" value="ECO:0007669"/>
    <property type="project" value="UniProtKB-UniRule"/>
</dbReference>